<dbReference type="Proteomes" id="UP000245638">
    <property type="component" value="Unassembled WGS sequence"/>
</dbReference>
<protein>
    <recommendedName>
        <fullName evidence="1">DUF6788 domain-containing protein</fullName>
    </recommendedName>
</protein>
<dbReference type="InterPro" id="IPR046738">
    <property type="entry name" value="DUF6788"/>
</dbReference>
<feature type="domain" description="DUF6788" evidence="1">
    <location>
        <begin position="15"/>
        <end position="70"/>
    </location>
</feature>
<dbReference type="AlphaFoldDB" id="A0A2T9XCA1"/>
<organism evidence="2 3">
    <name type="scientific">Acidianus hospitalis</name>
    <dbReference type="NCBI Taxonomy" id="563177"/>
    <lineage>
        <taxon>Archaea</taxon>
        <taxon>Thermoproteota</taxon>
        <taxon>Thermoprotei</taxon>
        <taxon>Sulfolobales</taxon>
        <taxon>Sulfolobaceae</taxon>
        <taxon>Acidianus</taxon>
    </lineage>
</organism>
<sequence>MLWEKVKELEEKFLQIQKEREKLEEELKRLPTGHIDKKKIGNHVYYYLRYWEEGKLRSKYLGKDAEELQQKIEYSMDIRKKVSLLREEEKRLQKILDRIKNSLEFT</sequence>
<evidence type="ECO:0000313" key="2">
    <source>
        <dbReference type="EMBL" id="PVU77689.1"/>
    </source>
</evidence>
<accession>A0A2T9XCA1</accession>
<evidence type="ECO:0000313" key="3">
    <source>
        <dbReference type="Proteomes" id="UP000245638"/>
    </source>
</evidence>
<dbReference type="Pfam" id="PF20586">
    <property type="entry name" value="DUF6788"/>
    <property type="match status" value="1"/>
</dbReference>
<gene>
    <name evidence="2" type="ORF">DDW13_00365</name>
</gene>
<name>A0A2T9XCA1_9CREN</name>
<dbReference type="EMBL" id="QEFD01000015">
    <property type="protein sequence ID" value="PVU77689.1"/>
    <property type="molecule type" value="Genomic_DNA"/>
</dbReference>
<proteinExistence type="predicted"/>
<comment type="caution">
    <text evidence="2">The sequence shown here is derived from an EMBL/GenBank/DDBJ whole genome shotgun (WGS) entry which is preliminary data.</text>
</comment>
<evidence type="ECO:0000259" key="1">
    <source>
        <dbReference type="Pfam" id="PF20586"/>
    </source>
</evidence>
<reference evidence="2 3" key="1">
    <citation type="journal article" date="2015" name="Appl. Environ. Microbiol.">
        <title>Nanoarchaeota, Their Sulfolobales Host, and Nanoarchaeota Virus Distribution across Yellowstone National Park Hot Springs.</title>
        <authorList>
            <person name="Munson-McGee J.H."/>
            <person name="Field E.K."/>
            <person name="Bateson M."/>
            <person name="Rooney C."/>
            <person name="Stepanauskas R."/>
            <person name="Young M.J."/>
        </authorList>
    </citation>
    <scope>NUCLEOTIDE SEQUENCE [LARGE SCALE GENOMIC DNA]</scope>
    <source>
        <strain evidence="2">SCGC AC-742_N10</strain>
    </source>
</reference>